<dbReference type="AlphaFoldDB" id="A0A363NK04"/>
<dbReference type="EMBL" id="QCXX01000012">
    <property type="protein sequence ID" value="PUV21113.1"/>
    <property type="molecule type" value="Genomic_DNA"/>
</dbReference>
<dbReference type="Gene3D" id="1.10.260.40">
    <property type="entry name" value="lambda repressor-like DNA-binding domains"/>
    <property type="match status" value="1"/>
</dbReference>
<evidence type="ECO:0000313" key="2">
    <source>
        <dbReference type="EMBL" id="PUV21113.1"/>
    </source>
</evidence>
<dbReference type="SMART" id="SM00530">
    <property type="entry name" value="HTH_XRE"/>
    <property type="match status" value="1"/>
</dbReference>
<protein>
    <recommendedName>
        <fullName evidence="1">HTH cro/C1-type domain-containing protein</fullName>
    </recommendedName>
</protein>
<keyword evidence="3" id="KW-1185">Reference proteome</keyword>
<dbReference type="SUPFAM" id="SSF47413">
    <property type="entry name" value="lambda repressor-like DNA-binding domains"/>
    <property type="match status" value="1"/>
</dbReference>
<evidence type="ECO:0000313" key="3">
    <source>
        <dbReference type="Proteomes" id="UP000250831"/>
    </source>
</evidence>
<gene>
    <name evidence="2" type="ORF">DCO56_28165</name>
</gene>
<organism evidence="2 3">
    <name type="scientific">Sphingobacterium athyrii</name>
    <dbReference type="NCBI Taxonomy" id="2152717"/>
    <lineage>
        <taxon>Bacteria</taxon>
        <taxon>Pseudomonadati</taxon>
        <taxon>Bacteroidota</taxon>
        <taxon>Sphingobacteriia</taxon>
        <taxon>Sphingobacteriales</taxon>
        <taxon>Sphingobacteriaceae</taxon>
        <taxon>Sphingobacterium</taxon>
    </lineage>
</organism>
<dbReference type="PROSITE" id="PS50943">
    <property type="entry name" value="HTH_CROC1"/>
    <property type="match status" value="1"/>
</dbReference>
<evidence type="ECO:0000259" key="1">
    <source>
        <dbReference type="PROSITE" id="PS50943"/>
    </source>
</evidence>
<dbReference type="RefSeq" id="WP_108637012.1">
    <property type="nucleotide sequence ID" value="NZ_QCXX01000012.1"/>
</dbReference>
<comment type="caution">
    <text evidence="2">The sequence shown here is derived from an EMBL/GenBank/DDBJ whole genome shotgun (WGS) entry which is preliminary data.</text>
</comment>
<dbReference type="GO" id="GO:0003677">
    <property type="term" value="F:DNA binding"/>
    <property type="evidence" value="ECO:0007669"/>
    <property type="project" value="InterPro"/>
</dbReference>
<name>A0A363NK04_9SPHI</name>
<dbReference type="CDD" id="cd00093">
    <property type="entry name" value="HTH_XRE"/>
    <property type="match status" value="1"/>
</dbReference>
<dbReference type="InterPro" id="IPR010982">
    <property type="entry name" value="Lambda_DNA-bd_dom_sf"/>
</dbReference>
<sequence>MGDINEQILEEIGEQLRIQREKIYYSLKDVANMTGLTTNTIAAVERGKGASLNNFILICRALKIQPHTIFKKQIDLTPLYNIPPESKRRIEMTKELDDLVYNSNFFEIPRRVSDIIRQLNANKEQSNKFSVYLSSYCEEGTLEYEKHGNYKEYRKKHSPKPVKKYSK</sequence>
<feature type="domain" description="HTH cro/C1-type" evidence="1">
    <location>
        <begin position="16"/>
        <end position="70"/>
    </location>
</feature>
<reference evidence="2 3" key="1">
    <citation type="submission" date="2018-04" db="EMBL/GenBank/DDBJ databases">
        <title>Sphingobacterium sp. M46 Genome.</title>
        <authorList>
            <person name="Cheng J."/>
            <person name="Li Y."/>
        </authorList>
    </citation>
    <scope>NUCLEOTIDE SEQUENCE [LARGE SCALE GENOMIC DNA]</scope>
    <source>
        <strain evidence="2 3">M46</strain>
    </source>
</reference>
<dbReference type="Pfam" id="PF01381">
    <property type="entry name" value="HTH_3"/>
    <property type="match status" value="1"/>
</dbReference>
<proteinExistence type="predicted"/>
<accession>A0A363NK04</accession>
<dbReference type="OrthoDB" id="706235at2"/>
<dbReference type="Proteomes" id="UP000250831">
    <property type="component" value="Unassembled WGS sequence"/>
</dbReference>
<dbReference type="InterPro" id="IPR001387">
    <property type="entry name" value="Cro/C1-type_HTH"/>
</dbReference>